<dbReference type="GO" id="GO:0005654">
    <property type="term" value="C:nucleoplasm"/>
    <property type="evidence" value="ECO:0007669"/>
    <property type="project" value="TreeGrafter"/>
</dbReference>
<dbReference type="GO" id="GO:0005761">
    <property type="term" value="C:mitochondrial ribosome"/>
    <property type="evidence" value="ECO:0007669"/>
    <property type="project" value="InterPro"/>
</dbReference>
<dbReference type="Proteomes" id="UP000265080">
    <property type="component" value="Chromosome 20"/>
</dbReference>
<feature type="region of interest" description="Disordered" evidence="1">
    <location>
        <begin position="36"/>
        <end position="60"/>
    </location>
</feature>
<reference evidence="2" key="3">
    <citation type="submission" date="2025-09" db="UniProtKB">
        <authorList>
            <consortium name="Ensembl"/>
        </authorList>
    </citation>
    <scope>IDENTIFICATION</scope>
</reference>
<dbReference type="InterPro" id="IPR033620">
    <property type="entry name" value="Ribosomal_mS37_met"/>
</dbReference>
<dbReference type="STRING" id="161767.ENSAPEP00000002978"/>
<evidence type="ECO:0000313" key="3">
    <source>
        <dbReference type="Proteomes" id="UP000265080"/>
    </source>
</evidence>
<evidence type="ECO:0000313" key="2">
    <source>
        <dbReference type="Ensembl" id="ENSAPEP00000002978.1"/>
    </source>
</evidence>
<keyword evidence="3" id="KW-1185">Reference proteome</keyword>
<dbReference type="PANTHER" id="PTHR31278:SF2">
    <property type="entry name" value="SMALL RIBOSOMAL SUBUNIT PROTEIN MS37"/>
    <property type="match status" value="1"/>
</dbReference>
<accession>A0A3P8RQZ4</accession>
<dbReference type="PANTHER" id="PTHR31278">
    <property type="entry name" value="CHCHD1"/>
    <property type="match status" value="1"/>
</dbReference>
<dbReference type="GeneTree" id="ENSGT00390000007683"/>
<organism evidence="2 3">
    <name type="scientific">Amphiprion percula</name>
    <name type="common">Orange clownfish</name>
    <name type="synonym">Lutjanus percula</name>
    <dbReference type="NCBI Taxonomy" id="161767"/>
    <lineage>
        <taxon>Eukaryota</taxon>
        <taxon>Metazoa</taxon>
        <taxon>Chordata</taxon>
        <taxon>Craniata</taxon>
        <taxon>Vertebrata</taxon>
        <taxon>Euteleostomi</taxon>
        <taxon>Actinopterygii</taxon>
        <taxon>Neopterygii</taxon>
        <taxon>Teleostei</taxon>
        <taxon>Neoteleostei</taxon>
        <taxon>Acanthomorphata</taxon>
        <taxon>Ovalentaria</taxon>
        <taxon>Pomacentridae</taxon>
        <taxon>Amphiprion</taxon>
    </lineage>
</organism>
<dbReference type="Ensembl" id="ENSAPET00000003045.1">
    <property type="protein sequence ID" value="ENSAPEP00000002978.1"/>
    <property type="gene ID" value="ENSAPEG00000002155.1"/>
</dbReference>
<name>A0A3P8RQZ4_AMPPE</name>
<dbReference type="GO" id="GO:0003723">
    <property type="term" value="F:RNA binding"/>
    <property type="evidence" value="ECO:0007669"/>
    <property type="project" value="TreeGrafter"/>
</dbReference>
<reference evidence="2" key="2">
    <citation type="submission" date="2025-08" db="UniProtKB">
        <authorList>
            <consortium name="Ensembl"/>
        </authorList>
    </citation>
    <scope>IDENTIFICATION</scope>
</reference>
<proteinExistence type="predicted"/>
<sequence>MHREKHEMYQLLYFTVSHGCPCPEGLLGIEESDSLGDETVAEPGCSRSDAAEPPPTREQGEQSMLWMRGVFDNVAGSAETALVCNILDGWKRGPDDLLCGRLSEATCITEISILMACWKQNNFVDSLCCNETNAFYTCVAKAQAAIKNKSGQSNIQGGRLPPKQATILLKRYPNQRSEI</sequence>
<dbReference type="AlphaFoldDB" id="A0A3P8RQZ4"/>
<evidence type="ECO:0000256" key="1">
    <source>
        <dbReference type="SAM" id="MobiDB-lite"/>
    </source>
</evidence>
<reference evidence="2 3" key="1">
    <citation type="submission" date="2018-03" db="EMBL/GenBank/DDBJ databases">
        <title>Finding Nemo's genes: A chromosome-scale reference assembly of the genome of the orange clownfish Amphiprion percula.</title>
        <authorList>
            <person name="Lehmann R."/>
        </authorList>
    </citation>
    <scope>NUCLEOTIDE SEQUENCE</scope>
</reference>
<dbReference type="GO" id="GO:0032543">
    <property type="term" value="P:mitochondrial translation"/>
    <property type="evidence" value="ECO:0007669"/>
    <property type="project" value="InterPro"/>
</dbReference>
<protein>
    <submittedName>
        <fullName evidence="2">Coiled-coil-helix-coiled-coil-helix domain containing 1</fullName>
    </submittedName>
</protein>